<dbReference type="PROSITE" id="PS51379">
    <property type="entry name" value="4FE4S_FER_2"/>
    <property type="match status" value="1"/>
</dbReference>
<feature type="binding site" evidence="12">
    <location>
        <position position="177"/>
    </location>
    <ligand>
        <name>FAD</name>
        <dbReference type="ChEBI" id="CHEBI:57692"/>
    </ligand>
</feature>
<dbReference type="EC" id="1.18.1.2" evidence="3"/>
<dbReference type="Pfam" id="PF00037">
    <property type="entry name" value="Fer4"/>
    <property type="match status" value="1"/>
</dbReference>
<dbReference type="PANTHER" id="PTHR48467:SF1">
    <property type="entry name" value="GLUTAMATE SYNTHASE 1 [NADH], CHLOROPLASTIC-LIKE"/>
    <property type="match status" value="1"/>
</dbReference>
<keyword evidence="9" id="KW-0408">Iron</keyword>
<keyword evidence="10" id="KW-0411">Iron-sulfur</keyword>
<dbReference type="PIRSF" id="PIRSF000362">
    <property type="entry name" value="FNR"/>
    <property type="match status" value="1"/>
</dbReference>
<comment type="similarity">
    <text evidence="2">Belongs to the ferredoxin--NADP reductase type 1 family.</text>
</comment>
<dbReference type="EMBL" id="AP022560">
    <property type="protein sequence ID" value="BBW99672.1"/>
    <property type="molecule type" value="Genomic_DNA"/>
</dbReference>
<dbReference type="PANTHER" id="PTHR48467">
    <property type="entry name" value="GLUTAMATE SYNTHASE 1 [NADH], CHLOROPLASTIC-LIKE"/>
    <property type="match status" value="1"/>
</dbReference>
<dbReference type="GO" id="GO:0046872">
    <property type="term" value="F:metal ion binding"/>
    <property type="evidence" value="ECO:0007669"/>
    <property type="project" value="UniProtKB-KW"/>
</dbReference>
<feature type="domain" description="4Fe-4S ferredoxin-type" evidence="14">
    <location>
        <begin position="34"/>
        <end position="63"/>
    </location>
</feature>
<dbReference type="InterPro" id="IPR017896">
    <property type="entry name" value="4Fe4S_Fe-S-bd"/>
</dbReference>
<dbReference type="PROSITE" id="PS00198">
    <property type="entry name" value="4FE4S_FER_1"/>
    <property type="match status" value="1"/>
</dbReference>
<feature type="binding site" evidence="13">
    <location>
        <begin position="292"/>
        <end position="293"/>
    </location>
    <ligand>
        <name>NADP(+)</name>
        <dbReference type="ChEBI" id="CHEBI:58349"/>
    </ligand>
</feature>
<dbReference type="AlphaFoldDB" id="A0AAD1M437"/>
<feature type="binding site" evidence="13">
    <location>
        <position position="437"/>
    </location>
    <ligand>
        <name>NADP(+)</name>
        <dbReference type="ChEBI" id="CHEBI:58349"/>
    </ligand>
</feature>
<dbReference type="SUPFAM" id="SSF51971">
    <property type="entry name" value="Nucleotide-binding domain"/>
    <property type="match status" value="2"/>
</dbReference>
<sequence length="520" mass="55420">MTFVITQNCCTDASCIPVCPVDCIRPVPNGTAAPMLYIDPNTCVDCGACMAECPVGAIYHEDELPAGQRRFLDINAAYFDKTALKVRDTQAKPAPRPLERGALRVAIVGSGPAACYAAAELVHTPGVEVHLFDRLPTPFGLIRSGVAPDHQATKQIVSVFEPVLASDRVSCHFNVEVGRDVTHAELTEHHDAVIYAVGASRSRDLGIPGEHLAGHHAVADFVAWYNGHPDHAHHEFDFGTSRVVIIGNGNVALDAARVLVSDTETLAQTDIADHSLRALAASAVQEVVLLARRGAAHGAFSVGELIALGELPGVDVVVRGELGERPDDLDGALKYDLITEYAMRPRTPGNRVVALVFSAPPLELVGTENVEGVRLETGIIETGLVFRSIGYRGAAIDGVPFDEAEGRVPNDEGRVVDAGEPLPGVYVAGWIKRGPQGVIGTNRTCAQQTVGHLMEDFAAGKLRRRSDDDISELLTRRGVQAVDWAGWLAIDAAERARGAAAARPRAKFVEVGELVGAARI</sequence>
<name>A0AAD1M437_9MYCO</name>
<evidence type="ECO:0000256" key="7">
    <source>
        <dbReference type="ARBA" id="ARBA00022857"/>
    </source>
</evidence>
<evidence type="ECO:0000256" key="4">
    <source>
        <dbReference type="ARBA" id="ARBA00022630"/>
    </source>
</evidence>
<feature type="binding site" evidence="12">
    <location>
        <begin position="437"/>
        <end position="439"/>
    </location>
    <ligand>
        <name>FAD</name>
        <dbReference type="ChEBI" id="CHEBI:57692"/>
    </ligand>
</feature>
<evidence type="ECO:0000256" key="2">
    <source>
        <dbReference type="ARBA" id="ARBA00008312"/>
    </source>
</evidence>
<keyword evidence="8" id="KW-0560">Oxidoreductase</keyword>
<proteinExistence type="inferred from homology"/>
<evidence type="ECO:0000256" key="3">
    <source>
        <dbReference type="ARBA" id="ARBA00013223"/>
    </source>
</evidence>
<dbReference type="PRINTS" id="PR00419">
    <property type="entry name" value="ADXRDTASE"/>
</dbReference>
<evidence type="ECO:0000313" key="16">
    <source>
        <dbReference type="Proteomes" id="UP000466681"/>
    </source>
</evidence>
<keyword evidence="4" id="KW-0285">Flavoprotein</keyword>
<feature type="binding site" evidence="12">
    <location>
        <position position="141"/>
    </location>
    <ligand>
        <name>FAD</name>
        <dbReference type="ChEBI" id="CHEBI:57692"/>
    </ligand>
</feature>
<evidence type="ECO:0000256" key="1">
    <source>
        <dbReference type="ARBA" id="ARBA00001974"/>
    </source>
</evidence>
<keyword evidence="16" id="KW-1185">Reference proteome</keyword>
<evidence type="ECO:0000256" key="9">
    <source>
        <dbReference type="ARBA" id="ARBA00023004"/>
    </source>
</evidence>
<keyword evidence="7 13" id="KW-0521">NADP</keyword>
<evidence type="ECO:0000256" key="8">
    <source>
        <dbReference type="ARBA" id="ARBA00023002"/>
    </source>
</evidence>
<dbReference type="Gene3D" id="3.50.50.60">
    <property type="entry name" value="FAD/NAD(P)-binding domain"/>
    <property type="match status" value="2"/>
</dbReference>
<feature type="binding site" evidence="13">
    <location>
        <begin position="248"/>
        <end position="251"/>
    </location>
    <ligand>
        <name>NADP(+)</name>
        <dbReference type="ChEBI" id="CHEBI:58349"/>
    </ligand>
</feature>
<evidence type="ECO:0000256" key="13">
    <source>
        <dbReference type="PIRSR" id="PIRSR000362-2"/>
    </source>
</evidence>
<evidence type="ECO:0000256" key="6">
    <source>
        <dbReference type="ARBA" id="ARBA00022827"/>
    </source>
</evidence>
<dbReference type="Gene3D" id="3.40.50.720">
    <property type="entry name" value="NAD(P)-binding Rossmann-like Domain"/>
    <property type="match status" value="2"/>
</dbReference>
<dbReference type="InterPro" id="IPR021163">
    <property type="entry name" value="Ferredox_Rdtase_adrenod"/>
</dbReference>
<dbReference type="RefSeq" id="WP_083155897.1">
    <property type="nucleotide sequence ID" value="NZ_AP022560.1"/>
</dbReference>
<comment type="cofactor">
    <cofactor evidence="1 12">
        <name>FAD</name>
        <dbReference type="ChEBI" id="CHEBI:57692"/>
    </cofactor>
</comment>
<dbReference type="InterPro" id="IPR036188">
    <property type="entry name" value="FAD/NAD-bd_sf"/>
</dbReference>
<protein>
    <recommendedName>
        <fullName evidence="3">ferredoxin--NADP(+) reductase</fullName>
        <ecNumber evidence="3">1.18.1.2</ecNumber>
    </recommendedName>
</protein>
<dbReference type="InterPro" id="IPR023753">
    <property type="entry name" value="FAD/NAD-binding_dom"/>
</dbReference>
<evidence type="ECO:0000256" key="5">
    <source>
        <dbReference type="ARBA" id="ARBA00022723"/>
    </source>
</evidence>
<organism evidence="15 16">
    <name type="scientific">Mycolicibacterium moriokaense</name>
    <dbReference type="NCBI Taxonomy" id="39691"/>
    <lineage>
        <taxon>Bacteria</taxon>
        <taxon>Bacillati</taxon>
        <taxon>Actinomycetota</taxon>
        <taxon>Actinomycetes</taxon>
        <taxon>Mycobacteriales</taxon>
        <taxon>Mycobacteriaceae</taxon>
        <taxon>Mycolicibacterium</taxon>
    </lineage>
</organism>
<dbReference type="Proteomes" id="UP000466681">
    <property type="component" value="Chromosome"/>
</dbReference>
<dbReference type="InterPro" id="IPR055275">
    <property type="entry name" value="Ferredox_Rdtase"/>
</dbReference>
<dbReference type="GO" id="GO:0004324">
    <property type="term" value="F:ferredoxin-NADP+ reductase activity"/>
    <property type="evidence" value="ECO:0007669"/>
    <property type="project" value="UniProtKB-EC"/>
</dbReference>
<dbReference type="KEGG" id="mmor:MMOR_06090"/>
<dbReference type="Pfam" id="PF07992">
    <property type="entry name" value="Pyr_redox_2"/>
    <property type="match status" value="1"/>
</dbReference>
<dbReference type="SUPFAM" id="SSF54862">
    <property type="entry name" value="4Fe-4S ferredoxins"/>
    <property type="match status" value="1"/>
</dbReference>
<evidence type="ECO:0000313" key="15">
    <source>
        <dbReference type="EMBL" id="BBW99672.1"/>
    </source>
</evidence>
<evidence type="ECO:0000256" key="12">
    <source>
        <dbReference type="PIRSR" id="PIRSR000362-1"/>
    </source>
</evidence>
<keyword evidence="5" id="KW-0479">Metal-binding</keyword>
<evidence type="ECO:0000256" key="11">
    <source>
        <dbReference type="ARBA" id="ARBA00047776"/>
    </source>
</evidence>
<gene>
    <name evidence="15" type="ORF">MMOR_06090</name>
</gene>
<accession>A0AAD1M437</accession>
<feature type="binding site" evidence="12">
    <location>
        <position position="430"/>
    </location>
    <ligand>
        <name>FAD</name>
        <dbReference type="ChEBI" id="CHEBI:57692"/>
    </ligand>
</feature>
<reference evidence="15 16" key="1">
    <citation type="journal article" date="2019" name="Emerg. Microbes Infect.">
        <title>Comprehensive subspecies identification of 175 nontuberculous mycobacteria species based on 7547 genomic profiles.</title>
        <authorList>
            <person name="Matsumoto Y."/>
            <person name="Kinjo T."/>
            <person name="Motooka D."/>
            <person name="Nabeya D."/>
            <person name="Jung N."/>
            <person name="Uechi K."/>
            <person name="Horii T."/>
            <person name="Iida T."/>
            <person name="Fujita J."/>
            <person name="Nakamura S."/>
        </authorList>
    </citation>
    <scope>NUCLEOTIDE SEQUENCE [LARGE SCALE GENOMIC DNA]</scope>
    <source>
        <strain evidence="15 16">JCM 6375</strain>
    </source>
</reference>
<dbReference type="Gene3D" id="3.30.70.20">
    <property type="match status" value="1"/>
</dbReference>
<evidence type="ECO:0000256" key="10">
    <source>
        <dbReference type="ARBA" id="ARBA00023014"/>
    </source>
</evidence>
<comment type="catalytic activity">
    <reaction evidence="11">
        <text>2 reduced [2Fe-2S]-[ferredoxin] + NADP(+) + H(+) = 2 oxidized [2Fe-2S]-[ferredoxin] + NADPH</text>
        <dbReference type="Rhea" id="RHEA:20125"/>
        <dbReference type="Rhea" id="RHEA-COMP:10000"/>
        <dbReference type="Rhea" id="RHEA-COMP:10001"/>
        <dbReference type="ChEBI" id="CHEBI:15378"/>
        <dbReference type="ChEBI" id="CHEBI:33737"/>
        <dbReference type="ChEBI" id="CHEBI:33738"/>
        <dbReference type="ChEBI" id="CHEBI:57783"/>
        <dbReference type="ChEBI" id="CHEBI:58349"/>
        <dbReference type="EC" id="1.18.1.2"/>
    </reaction>
</comment>
<dbReference type="GO" id="GO:0051536">
    <property type="term" value="F:iron-sulfur cluster binding"/>
    <property type="evidence" value="ECO:0007669"/>
    <property type="project" value="UniProtKB-KW"/>
</dbReference>
<keyword evidence="6 12" id="KW-0274">FAD</keyword>
<dbReference type="InterPro" id="IPR017900">
    <property type="entry name" value="4Fe4S_Fe_S_CS"/>
</dbReference>
<feature type="binding site" evidence="13">
    <location>
        <position position="304"/>
    </location>
    <ligand>
        <name>NADP(+)</name>
        <dbReference type="ChEBI" id="CHEBI:58349"/>
    </ligand>
</feature>
<evidence type="ECO:0000259" key="14">
    <source>
        <dbReference type="PROSITE" id="PS51379"/>
    </source>
</evidence>
<feature type="binding site" evidence="12">
    <location>
        <position position="113"/>
    </location>
    <ligand>
        <name>FAD</name>
        <dbReference type="ChEBI" id="CHEBI:57692"/>
    </ligand>
</feature>